<dbReference type="UniPathway" id="UPA00544"/>
<name>A0A7M2K134_9VIBR</name>
<keyword evidence="1" id="KW-0547">Nucleotide-binding</keyword>
<dbReference type="GO" id="GO:0009254">
    <property type="term" value="P:peptidoglycan turnover"/>
    <property type="evidence" value="ECO:0007669"/>
    <property type="project" value="UniProtKB-UniRule"/>
</dbReference>
<proteinExistence type="inferred from homology"/>
<comment type="catalytic activity">
    <reaction evidence="1">
        <text>1,6-anhydro-N-acetyl-beta-muramate + ATP + H2O = N-acetyl-D-muramate 6-phosphate + ADP + H(+)</text>
        <dbReference type="Rhea" id="RHEA:24952"/>
        <dbReference type="ChEBI" id="CHEBI:15377"/>
        <dbReference type="ChEBI" id="CHEBI:15378"/>
        <dbReference type="ChEBI" id="CHEBI:30616"/>
        <dbReference type="ChEBI" id="CHEBI:58690"/>
        <dbReference type="ChEBI" id="CHEBI:58722"/>
        <dbReference type="ChEBI" id="CHEBI:456216"/>
        <dbReference type="EC" id="2.7.1.170"/>
    </reaction>
</comment>
<comment type="function">
    <text evidence="1">Catalyzes the specific phosphorylation of 1,6-anhydro-N-acetylmuramic acid (anhMurNAc) with the simultaneous cleavage of the 1,6-anhydro ring, generating MurNAc-6-P. Is required for the utilization of anhMurNAc either imported from the medium or derived from its own cell wall murein, and thus plays a role in cell wall recycling.</text>
</comment>
<gene>
    <name evidence="1" type="primary">anmK</name>
    <name evidence="2" type="ORF">TW71_07505</name>
</gene>
<dbReference type="EC" id="2.7.1.170" evidence="1"/>
<comment type="similarity">
    <text evidence="1">Belongs to the anhydro-N-acetylmuramic acid kinase family.</text>
</comment>
<feature type="binding site" evidence="1">
    <location>
        <begin position="12"/>
        <end position="19"/>
    </location>
    <ligand>
        <name>ATP</name>
        <dbReference type="ChEBI" id="CHEBI:30616"/>
    </ligand>
</feature>
<dbReference type="NCBIfam" id="NF007148">
    <property type="entry name" value="PRK09585.3-2"/>
    <property type="match status" value="1"/>
</dbReference>
<comment type="caution">
    <text evidence="2">The sequence shown here is derived from an EMBL/GenBank/DDBJ whole genome shotgun (WGS) entry which is preliminary data.</text>
</comment>
<accession>A0A7M2K134</accession>
<dbReference type="SUPFAM" id="SSF53067">
    <property type="entry name" value="Actin-like ATPase domain"/>
    <property type="match status" value="1"/>
</dbReference>
<dbReference type="CDD" id="cd24050">
    <property type="entry name" value="ASKHA_NBD_ANMK"/>
    <property type="match status" value="1"/>
</dbReference>
<dbReference type="PANTHER" id="PTHR30605:SF0">
    <property type="entry name" value="ANHYDRO-N-ACETYLMURAMIC ACID KINASE"/>
    <property type="match status" value="1"/>
</dbReference>
<evidence type="ECO:0000313" key="2">
    <source>
        <dbReference type="EMBL" id="KJY75307.1"/>
    </source>
</evidence>
<keyword evidence="1" id="KW-0067">ATP-binding</keyword>
<sequence>MDKELYIGIMSGTSLDGIDVALVEVSDGHIQLIDHADYPIPLAVKEQVLDICLGQQTNLKQVGTLDHQLGHLYADAVLALLEKTGHGKDQITAIGNHGQTVFHQPTGEAPFTTQLGDANIIATRTGITTIADFRRKDMALGGQGAPLVPAFHQSLFQSNTSSTVVLNIGGIANISVLRPDHPVIGYDTGPGNMLMDGWCHLHQGQPYDKDALFAQQGHVDTVLLNTLLQEPYLAQQAPKSTGRELFNLPWLEAILSNHNCSAEDVQRTLCEYTAQTISSEVEKYSLGEQPQLLVCGGGVCNPLLMNRLKELLPAWSVDSTDSQGVDSQNMEAMAFAWLAYRRIHNLPSNLPEVTGASHPASLGVMYFAD</sequence>
<dbReference type="EMBL" id="JXXR01000007">
    <property type="protein sequence ID" value="KJY75307.1"/>
    <property type="molecule type" value="Genomic_DNA"/>
</dbReference>
<evidence type="ECO:0000256" key="1">
    <source>
        <dbReference type="HAMAP-Rule" id="MF_01270"/>
    </source>
</evidence>
<dbReference type="InterPro" id="IPR005338">
    <property type="entry name" value="Anhydro_N_Ac-Mur_kinase"/>
</dbReference>
<dbReference type="Pfam" id="PF03702">
    <property type="entry name" value="AnmK"/>
    <property type="match status" value="1"/>
</dbReference>
<dbReference type="NCBIfam" id="NF007139">
    <property type="entry name" value="PRK09585.1-3"/>
    <property type="match status" value="1"/>
</dbReference>
<keyword evidence="1" id="KW-0808">Transferase</keyword>
<comment type="pathway">
    <text evidence="1">Cell wall biogenesis; peptidoglycan recycling.</text>
</comment>
<dbReference type="UniPathway" id="UPA00343"/>
<dbReference type="GO" id="GO:0016773">
    <property type="term" value="F:phosphotransferase activity, alcohol group as acceptor"/>
    <property type="evidence" value="ECO:0007669"/>
    <property type="project" value="UniProtKB-UniRule"/>
</dbReference>
<dbReference type="GO" id="GO:0097175">
    <property type="term" value="P:1,6-anhydro-N-acetyl-beta-muramic acid catabolic process"/>
    <property type="evidence" value="ECO:0007669"/>
    <property type="project" value="UniProtKB-UniRule"/>
</dbReference>
<dbReference type="GO" id="GO:0016301">
    <property type="term" value="F:kinase activity"/>
    <property type="evidence" value="ECO:0007669"/>
    <property type="project" value="UniProtKB-KW"/>
</dbReference>
<dbReference type="HAMAP" id="MF_01270">
    <property type="entry name" value="AnhMurNAc_kinase"/>
    <property type="match status" value="1"/>
</dbReference>
<dbReference type="InterPro" id="IPR043129">
    <property type="entry name" value="ATPase_NBD"/>
</dbReference>
<keyword evidence="1 2" id="KW-0418">Kinase</keyword>
<reference evidence="2" key="1">
    <citation type="journal article" date="2015" name="BMC Genomics">
        <title>Genome mining reveals unlocked bioactive potential of marine Gram-negative bacteria.</title>
        <authorList>
            <person name="Machado H."/>
            <person name="Sonnenschein E.C."/>
            <person name="Melchiorsen J."/>
            <person name="Gram L."/>
        </authorList>
    </citation>
    <scope>NUCLEOTIDE SEQUENCE</scope>
    <source>
        <strain evidence="2">S2052</strain>
    </source>
</reference>
<organism evidence="2">
    <name type="scientific">Vibrio coralliilyticus</name>
    <dbReference type="NCBI Taxonomy" id="190893"/>
    <lineage>
        <taxon>Bacteria</taxon>
        <taxon>Pseudomonadati</taxon>
        <taxon>Pseudomonadota</taxon>
        <taxon>Gammaproteobacteria</taxon>
        <taxon>Vibrionales</taxon>
        <taxon>Vibrionaceae</taxon>
        <taxon>Vibrio</taxon>
    </lineage>
</organism>
<keyword evidence="1" id="KW-0119">Carbohydrate metabolism</keyword>
<dbReference type="PANTHER" id="PTHR30605">
    <property type="entry name" value="ANHYDRO-N-ACETYLMURAMIC ACID KINASE"/>
    <property type="match status" value="1"/>
</dbReference>
<dbReference type="AlphaFoldDB" id="A0A7M2K134"/>
<dbReference type="RefSeq" id="WP_045985446.1">
    <property type="nucleotide sequence ID" value="NZ_CP063051.1"/>
</dbReference>
<dbReference type="GO" id="GO:0006040">
    <property type="term" value="P:amino sugar metabolic process"/>
    <property type="evidence" value="ECO:0007669"/>
    <property type="project" value="InterPro"/>
</dbReference>
<protein>
    <recommendedName>
        <fullName evidence="1">Anhydro-N-acetylmuramic acid kinase</fullName>
        <ecNumber evidence="1">2.7.1.170</ecNumber>
    </recommendedName>
    <alternativeName>
        <fullName evidence="1">AnhMurNAc kinase</fullName>
    </alternativeName>
</protein>
<dbReference type="Gene3D" id="3.30.420.40">
    <property type="match status" value="2"/>
</dbReference>
<dbReference type="GO" id="GO:0005524">
    <property type="term" value="F:ATP binding"/>
    <property type="evidence" value="ECO:0007669"/>
    <property type="project" value="UniProtKB-UniRule"/>
</dbReference>
<comment type="pathway">
    <text evidence="1">Amino-sugar metabolism; 1,6-anhydro-N-acetylmuramate degradation.</text>
</comment>